<name>A0ABS7YXZ4_9FIRM</name>
<sequence length="100" mass="11940">MERFPNPTYAVLRLSYLVGSEDMENWKKLQEMYEEKTLLNHLKEIQNQAVDFIKREKVKMMKAQGLTEKMMRENPEEYQGQMNNLMATVKKMATKEYVEA</sequence>
<proteinExistence type="predicted"/>
<dbReference type="Proteomes" id="UP001198374">
    <property type="component" value="Unassembled WGS sequence"/>
</dbReference>
<evidence type="ECO:0000313" key="2">
    <source>
        <dbReference type="Proteomes" id="UP001198374"/>
    </source>
</evidence>
<accession>A0ABS7YXZ4</accession>
<organism evidence="1 2">
    <name type="scientific">Anaerococcus degeneri</name>
    <dbReference type="NCBI Taxonomy" id="361500"/>
    <lineage>
        <taxon>Bacteria</taxon>
        <taxon>Bacillati</taxon>
        <taxon>Bacillota</taxon>
        <taxon>Tissierellia</taxon>
        <taxon>Tissierellales</taxon>
        <taxon>Peptoniphilaceae</taxon>
        <taxon>Anaerococcus</taxon>
    </lineage>
</organism>
<comment type="caution">
    <text evidence="1">The sequence shown here is derived from an EMBL/GenBank/DDBJ whole genome shotgun (WGS) entry which is preliminary data.</text>
</comment>
<protein>
    <submittedName>
        <fullName evidence="1">TnpV protein</fullName>
    </submittedName>
</protein>
<dbReference type="EMBL" id="JAIWIY010000001">
    <property type="protein sequence ID" value="MCA2096528.1"/>
    <property type="molecule type" value="Genomic_DNA"/>
</dbReference>
<keyword evidence="2" id="KW-1185">Reference proteome</keyword>
<evidence type="ECO:0000313" key="1">
    <source>
        <dbReference type="EMBL" id="MCA2096528.1"/>
    </source>
</evidence>
<reference evidence="2" key="1">
    <citation type="submission" date="2023-07" db="EMBL/GenBank/DDBJ databases">
        <title>FDA dAtabase for Regulatory Grade micrObial Sequences (FDA-ARGOS): Supporting development and validation of Infectious Disease Dx tests.</title>
        <authorList>
            <person name="Sproer C."/>
            <person name="Gronow S."/>
            <person name="Severitt S."/>
            <person name="Schroder I."/>
            <person name="Tallon L."/>
            <person name="Sadzewicz L."/>
            <person name="Zhao X."/>
            <person name="Boylan J."/>
            <person name="Ott S."/>
            <person name="Bowen H."/>
            <person name="Vavikolanu K."/>
            <person name="Hazen T."/>
            <person name="Aluvathingal J."/>
            <person name="Nadendla S."/>
            <person name="Lowell S."/>
            <person name="Myers T."/>
            <person name="Yan Y."/>
        </authorList>
    </citation>
    <scope>NUCLEOTIDE SEQUENCE [LARGE SCALE GENOMIC DNA]</scope>
    <source>
        <strain evidence="2">FDAARGOS_1538</strain>
    </source>
</reference>
<gene>
    <name evidence="1" type="ORF">LDJ82_06345</name>
</gene>